<organism evidence="2 3">
    <name type="scientific">Candidatus Gottesmanbacteria bacterium RBG_16_52_11</name>
    <dbReference type="NCBI Taxonomy" id="1798374"/>
    <lineage>
        <taxon>Bacteria</taxon>
        <taxon>Candidatus Gottesmaniibacteriota</taxon>
    </lineage>
</organism>
<dbReference type="AlphaFoldDB" id="A0A1F5YUG1"/>
<evidence type="ECO:0000259" key="1">
    <source>
        <dbReference type="Pfam" id="PF00534"/>
    </source>
</evidence>
<evidence type="ECO:0000313" key="3">
    <source>
        <dbReference type="Proteomes" id="UP000178448"/>
    </source>
</evidence>
<dbReference type="PANTHER" id="PTHR12526">
    <property type="entry name" value="GLYCOSYLTRANSFERASE"/>
    <property type="match status" value="1"/>
</dbReference>
<dbReference type="Gene3D" id="3.40.50.2000">
    <property type="entry name" value="Glycogen Phosphorylase B"/>
    <property type="match status" value="2"/>
</dbReference>
<dbReference type="EMBL" id="MFJD01000006">
    <property type="protein sequence ID" value="OGG03755.1"/>
    <property type="molecule type" value="Genomic_DNA"/>
</dbReference>
<dbReference type="PANTHER" id="PTHR12526:SF636">
    <property type="entry name" value="BLL3647 PROTEIN"/>
    <property type="match status" value="1"/>
</dbReference>
<protein>
    <recommendedName>
        <fullName evidence="1">Glycosyl transferase family 1 domain-containing protein</fullName>
    </recommendedName>
</protein>
<proteinExistence type="predicted"/>
<dbReference type="Proteomes" id="UP000178448">
    <property type="component" value="Unassembled WGS sequence"/>
</dbReference>
<comment type="caution">
    <text evidence="2">The sequence shown here is derived from an EMBL/GenBank/DDBJ whole genome shotgun (WGS) entry which is preliminary data.</text>
</comment>
<feature type="domain" description="Glycosyl transferase family 1" evidence="1">
    <location>
        <begin position="192"/>
        <end position="357"/>
    </location>
</feature>
<evidence type="ECO:0000313" key="2">
    <source>
        <dbReference type="EMBL" id="OGG03755.1"/>
    </source>
</evidence>
<dbReference type="GO" id="GO:0016757">
    <property type="term" value="F:glycosyltransferase activity"/>
    <property type="evidence" value="ECO:0007669"/>
    <property type="project" value="InterPro"/>
</dbReference>
<accession>A0A1F5YUG1</accession>
<dbReference type="SUPFAM" id="SSF53756">
    <property type="entry name" value="UDP-Glycosyltransferase/glycogen phosphorylase"/>
    <property type="match status" value="1"/>
</dbReference>
<gene>
    <name evidence="2" type="ORF">A2Z33_04680</name>
</gene>
<dbReference type="Pfam" id="PF00534">
    <property type="entry name" value="Glycos_transf_1"/>
    <property type="match status" value="1"/>
</dbReference>
<reference evidence="2 3" key="1">
    <citation type="journal article" date="2016" name="Nat. Commun.">
        <title>Thousands of microbial genomes shed light on interconnected biogeochemical processes in an aquifer system.</title>
        <authorList>
            <person name="Anantharaman K."/>
            <person name="Brown C.T."/>
            <person name="Hug L.A."/>
            <person name="Sharon I."/>
            <person name="Castelle C.J."/>
            <person name="Probst A.J."/>
            <person name="Thomas B.C."/>
            <person name="Singh A."/>
            <person name="Wilkins M.J."/>
            <person name="Karaoz U."/>
            <person name="Brodie E.L."/>
            <person name="Williams K.H."/>
            <person name="Hubbard S.S."/>
            <person name="Banfield J.F."/>
        </authorList>
    </citation>
    <scope>NUCLEOTIDE SEQUENCE [LARGE SCALE GENOMIC DNA]</scope>
</reference>
<sequence>MKTRLAIVRGAFLNRYEMQFYEPLVKRYDITAFSSLKPFHDVFSFPVIRLPSPVDLPVFPLKMQVLNRLFIDAHYLYGLEEYLRNFDIVHTAETYFYYTQQCLDARDRGYVRRVVTTVLETIPFNNESIPGRSAFKSRTREEADHLIALTDKTRLSLIAEGADPGKISVIRHYVDTGLFAPEPAARRRVGGKSAATVILYCGRLENYKGVTDIIDAAVMLLGSRSLAKYRISFRFVGDGSLKQALLKSVGSLGLTNRVTVEKADYRQMPQIYRQASIYVAPSKPTDTWEEQYNTTLLEAQASGLPIVTTISGGIPENVGDAAVLIPPGDPAALTRALTGFVKDPYLRERYGRRARKRAVAVHDISIGAGLLDCLYRKLLS</sequence>
<dbReference type="InterPro" id="IPR001296">
    <property type="entry name" value="Glyco_trans_1"/>
</dbReference>
<name>A0A1F5YUG1_9BACT</name>
<dbReference type="STRING" id="1798374.A2Z33_04680"/>